<dbReference type="Gene3D" id="1.10.357.10">
    <property type="entry name" value="Tetracycline Repressor, domain 2"/>
    <property type="match status" value="1"/>
</dbReference>
<proteinExistence type="predicted"/>
<evidence type="ECO:0000256" key="3">
    <source>
        <dbReference type="ARBA" id="ARBA00023163"/>
    </source>
</evidence>
<evidence type="ECO:0000256" key="1">
    <source>
        <dbReference type="ARBA" id="ARBA00023015"/>
    </source>
</evidence>
<dbReference type="InterPro" id="IPR009057">
    <property type="entry name" value="Homeodomain-like_sf"/>
</dbReference>
<evidence type="ECO:0000313" key="8">
    <source>
        <dbReference type="EMBL" id="TKG70626.1"/>
    </source>
</evidence>
<feature type="domain" description="YDG" evidence="7">
    <location>
        <begin position="1"/>
        <end position="81"/>
    </location>
</feature>
<keyword evidence="3" id="KW-0804">Transcription</keyword>
<dbReference type="Pfam" id="PF00440">
    <property type="entry name" value="TetR_N"/>
    <property type="match status" value="1"/>
</dbReference>
<evidence type="ECO:0000313" key="9">
    <source>
        <dbReference type="Proteomes" id="UP000309992"/>
    </source>
</evidence>
<name>A0ABY2S490_9PSEU</name>
<dbReference type="Gene3D" id="1.10.10.60">
    <property type="entry name" value="Homeodomain-like"/>
    <property type="match status" value="1"/>
</dbReference>
<evidence type="ECO:0000256" key="5">
    <source>
        <dbReference type="SAM" id="MobiDB-lite"/>
    </source>
</evidence>
<evidence type="ECO:0000259" key="6">
    <source>
        <dbReference type="PROSITE" id="PS50977"/>
    </source>
</evidence>
<evidence type="ECO:0000259" key="7">
    <source>
        <dbReference type="PROSITE" id="PS51015"/>
    </source>
</evidence>
<sequence length="219" mass="24117">MYEGSGLRARKKRDAMHRIQDTALDLFEERGYDAVTIEEVANAAAFAPRTLYRYFGTKEMLVIWDEHDESAMEPIRRRLVSLDPIDAIRQVLHASFEAMTERELAQLERRLKLIYANPAIEAALTLHADALARHLVGVISSSQDDDLEAHVQVNALVGGILGAMRHWSLSGASTPVMVSIDRALAVLERGVGRSSAHLRANTGNPPASTSAGKGKDHVR</sequence>
<feature type="compositionally biased region" description="Polar residues" evidence="5">
    <location>
        <begin position="201"/>
        <end position="211"/>
    </location>
</feature>
<protein>
    <submittedName>
        <fullName evidence="8">TetR family transcriptional regulator</fullName>
    </submittedName>
</protein>
<dbReference type="InterPro" id="IPR050109">
    <property type="entry name" value="HTH-type_TetR-like_transc_reg"/>
</dbReference>
<dbReference type="RefSeq" id="WP_112273756.1">
    <property type="nucleotide sequence ID" value="NZ_SWMS01000008.1"/>
</dbReference>
<dbReference type="PROSITE" id="PS51015">
    <property type="entry name" value="YDG"/>
    <property type="match status" value="1"/>
</dbReference>
<dbReference type="InterPro" id="IPR001647">
    <property type="entry name" value="HTH_TetR"/>
</dbReference>
<dbReference type="PROSITE" id="PS50977">
    <property type="entry name" value="HTH_TETR_2"/>
    <property type="match status" value="1"/>
</dbReference>
<keyword evidence="1" id="KW-0805">Transcription regulation</keyword>
<feature type="DNA-binding region" description="H-T-H motif" evidence="4">
    <location>
        <begin position="36"/>
        <end position="55"/>
    </location>
</feature>
<comment type="caution">
    <text evidence="8">The sequence shown here is derived from an EMBL/GenBank/DDBJ whole genome shotgun (WGS) entry which is preliminary data.</text>
</comment>
<keyword evidence="2 4" id="KW-0238">DNA-binding</keyword>
<feature type="domain" description="HTH tetR-type" evidence="6">
    <location>
        <begin position="13"/>
        <end position="73"/>
    </location>
</feature>
<dbReference type="InterPro" id="IPR041347">
    <property type="entry name" value="MftR_C"/>
</dbReference>
<dbReference type="Proteomes" id="UP000309992">
    <property type="component" value="Unassembled WGS sequence"/>
</dbReference>
<dbReference type="SUPFAM" id="SSF46689">
    <property type="entry name" value="Homeodomain-like"/>
    <property type="match status" value="1"/>
</dbReference>
<dbReference type="PANTHER" id="PTHR30055:SF234">
    <property type="entry name" value="HTH-TYPE TRANSCRIPTIONAL REGULATOR BETI"/>
    <property type="match status" value="1"/>
</dbReference>
<dbReference type="PRINTS" id="PR00455">
    <property type="entry name" value="HTHTETR"/>
</dbReference>
<evidence type="ECO:0000256" key="2">
    <source>
        <dbReference type="ARBA" id="ARBA00023125"/>
    </source>
</evidence>
<evidence type="ECO:0000256" key="4">
    <source>
        <dbReference type="PROSITE-ProRule" id="PRU00335"/>
    </source>
</evidence>
<dbReference type="Pfam" id="PF17754">
    <property type="entry name" value="TetR_C_14"/>
    <property type="match status" value="1"/>
</dbReference>
<accession>A0ABY2S490</accession>
<reference evidence="8 9" key="1">
    <citation type="journal article" date="2015" name="Antonie Van Leeuwenhoek">
        <title>Prauserella endophytica sp. nov., an endophytic actinobacterium isolated from Tamarix taklamakanensis.</title>
        <authorList>
            <person name="Liu J.M."/>
            <person name="Habden X."/>
            <person name="Guo L."/>
            <person name="Tuo L."/>
            <person name="Jiang Z.K."/>
            <person name="Liu S.W."/>
            <person name="Liu X.F."/>
            <person name="Chen L."/>
            <person name="Li R.F."/>
            <person name="Zhang Y.Q."/>
            <person name="Sun C.H."/>
        </authorList>
    </citation>
    <scope>NUCLEOTIDE SEQUENCE [LARGE SCALE GENOMIC DNA]</scope>
    <source>
        <strain evidence="8 9">CGMCC 4.7182</strain>
    </source>
</reference>
<feature type="region of interest" description="Disordered" evidence="5">
    <location>
        <begin position="195"/>
        <end position="219"/>
    </location>
</feature>
<dbReference type="InterPro" id="IPR003105">
    <property type="entry name" value="SRA_YDG"/>
</dbReference>
<organism evidence="8 9">
    <name type="scientific">Prauserella endophytica</name>
    <dbReference type="NCBI Taxonomy" id="1592324"/>
    <lineage>
        <taxon>Bacteria</taxon>
        <taxon>Bacillati</taxon>
        <taxon>Actinomycetota</taxon>
        <taxon>Actinomycetes</taxon>
        <taxon>Pseudonocardiales</taxon>
        <taxon>Pseudonocardiaceae</taxon>
        <taxon>Prauserella</taxon>
        <taxon>Prauserella coralliicola group</taxon>
    </lineage>
</organism>
<gene>
    <name evidence="8" type="ORF">FCN18_17325</name>
</gene>
<dbReference type="EMBL" id="SWMS01000008">
    <property type="protein sequence ID" value="TKG70626.1"/>
    <property type="molecule type" value="Genomic_DNA"/>
</dbReference>
<dbReference type="PANTHER" id="PTHR30055">
    <property type="entry name" value="HTH-TYPE TRANSCRIPTIONAL REGULATOR RUTR"/>
    <property type="match status" value="1"/>
</dbReference>
<keyword evidence="9" id="KW-1185">Reference proteome</keyword>